<dbReference type="Pfam" id="PF00313">
    <property type="entry name" value="CSD"/>
    <property type="match status" value="1"/>
</dbReference>
<dbReference type="FunFam" id="2.40.50.140:FF:000006">
    <property type="entry name" value="Cold shock protein CspC"/>
    <property type="match status" value="1"/>
</dbReference>
<dbReference type="InterPro" id="IPR012340">
    <property type="entry name" value="NA-bd_OB-fold"/>
</dbReference>
<keyword evidence="6" id="KW-1185">Reference proteome</keyword>
<evidence type="ECO:0000256" key="2">
    <source>
        <dbReference type="ARBA" id="ARBA00022490"/>
    </source>
</evidence>
<feature type="domain" description="CSD" evidence="4">
    <location>
        <begin position="1"/>
        <end position="66"/>
    </location>
</feature>
<dbReference type="InterPro" id="IPR019844">
    <property type="entry name" value="CSD_CS"/>
</dbReference>
<comment type="subcellular location">
    <subcellularLocation>
        <location evidence="1 3">Cytoplasm</location>
    </subcellularLocation>
</comment>
<evidence type="ECO:0000313" key="6">
    <source>
        <dbReference type="Proteomes" id="UP000005317"/>
    </source>
</evidence>
<evidence type="ECO:0000259" key="4">
    <source>
        <dbReference type="PROSITE" id="PS51857"/>
    </source>
</evidence>
<dbReference type="PANTHER" id="PTHR11544">
    <property type="entry name" value="COLD SHOCK DOMAIN CONTAINING PROTEINS"/>
    <property type="match status" value="1"/>
</dbReference>
<dbReference type="GO" id="GO:0005829">
    <property type="term" value="C:cytosol"/>
    <property type="evidence" value="ECO:0007669"/>
    <property type="project" value="UniProtKB-ARBA"/>
</dbReference>
<evidence type="ECO:0000256" key="1">
    <source>
        <dbReference type="ARBA" id="ARBA00004496"/>
    </source>
</evidence>
<dbReference type="PRINTS" id="PR00050">
    <property type="entry name" value="COLDSHOCK"/>
</dbReference>
<dbReference type="EMBL" id="JH651384">
    <property type="protein sequence ID" value="EIJ35590.1"/>
    <property type="molecule type" value="Genomic_DNA"/>
</dbReference>
<organism evidence="5 6">
    <name type="scientific">Thiothrix nivea (strain ATCC 35100 / DSM 5205 / JP2)</name>
    <dbReference type="NCBI Taxonomy" id="870187"/>
    <lineage>
        <taxon>Bacteria</taxon>
        <taxon>Pseudomonadati</taxon>
        <taxon>Pseudomonadota</taxon>
        <taxon>Gammaproteobacteria</taxon>
        <taxon>Thiotrichales</taxon>
        <taxon>Thiotrichaceae</taxon>
        <taxon>Thiothrix</taxon>
    </lineage>
</organism>
<dbReference type="SUPFAM" id="SSF50249">
    <property type="entry name" value="Nucleic acid-binding proteins"/>
    <property type="match status" value="1"/>
</dbReference>
<dbReference type="PROSITE" id="PS51857">
    <property type="entry name" value="CSD_2"/>
    <property type="match status" value="1"/>
</dbReference>
<dbReference type="Gene3D" id="2.40.50.140">
    <property type="entry name" value="Nucleic acid-binding proteins"/>
    <property type="match status" value="1"/>
</dbReference>
<dbReference type="CDD" id="cd04458">
    <property type="entry name" value="CSP_CDS"/>
    <property type="match status" value="1"/>
</dbReference>
<gene>
    <name evidence="5" type="ORF">Thini_3064</name>
</gene>
<sequence length="67" mass="7161">MATGTVKWFDETKGFGFISQTEGGSDVFVHFRAIQGNGFKVLTEGQAVSFDVEKGPKGPQAANVIPQ</sequence>
<keyword evidence="5" id="KW-0238">DNA-binding</keyword>
<dbReference type="PROSITE" id="PS00352">
    <property type="entry name" value="CSD_1"/>
    <property type="match status" value="1"/>
</dbReference>
<proteinExistence type="predicted"/>
<evidence type="ECO:0000256" key="3">
    <source>
        <dbReference type="RuleBase" id="RU000408"/>
    </source>
</evidence>
<dbReference type="InterPro" id="IPR011129">
    <property type="entry name" value="CSD"/>
</dbReference>
<dbReference type="Gene3D" id="6.20.370.130">
    <property type="match status" value="1"/>
</dbReference>
<evidence type="ECO:0000313" key="5">
    <source>
        <dbReference type="EMBL" id="EIJ35590.1"/>
    </source>
</evidence>
<dbReference type="InterPro" id="IPR012156">
    <property type="entry name" value="Cold_shock_CspA"/>
</dbReference>
<dbReference type="PIRSF" id="PIRSF002599">
    <property type="entry name" value="Cold_shock_A"/>
    <property type="match status" value="1"/>
</dbReference>
<name>A0A656HJU4_THINJ</name>
<dbReference type="RefSeq" id="WP_002709490.1">
    <property type="nucleotide sequence ID" value="NZ_JH651384.1"/>
</dbReference>
<dbReference type="GO" id="GO:0003677">
    <property type="term" value="F:DNA binding"/>
    <property type="evidence" value="ECO:0007669"/>
    <property type="project" value="UniProtKB-KW"/>
</dbReference>
<dbReference type="OrthoDB" id="9810590at2"/>
<dbReference type="Proteomes" id="UP000005317">
    <property type="component" value="Unassembled WGS sequence"/>
</dbReference>
<protein>
    <submittedName>
        <fullName evidence="5">Cold-shock DNA-binding protein family</fullName>
    </submittedName>
</protein>
<accession>A0A656HJU4</accession>
<reference evidence="6" key="1">
    <citation type="journal article" date="2011" name="Stand. Genomic Sci.">
        <title>Genome sequence of the filamentous, gliding Thiothrix nivea neotype strain (JP2(T)).</title>
        <authorList>
            <person name="Lapidus A."/>
            <person name="Nolan M."/>
            <person name="Lucas S."/>
            <person name="Glavina Del Rio T."/>
            <person name="Tice H."/>
            <person name="Cheng J.F."/>
            <person name="Tapia R."/>
            <person name="Han C."/>
            <person name="Goodwin L."/>
            <person name="Pitluck S."/>
            <person name="Liolios K."/>
            <person name="Pagani I."/>
            <person name="Ivanova N."/>
            <person name="Huntemann M."/>
            <person name="Mavromatis K."/>
            <person name="Mikhailova N."/>
            <person name="Pati A."/>
            <person name="Chen A."/>
            <person name="Palaniappan K."/>
            <person name="Land M."/>
            <person name="Brambilla E.M."/>
            <person name="Rohde M."/>
            <person name="Abt B."/>
            <person name="Verbarg S."/>
            <person name="Goker M."/>
            <person name="Bristow J."/>
            <person name="Eisen J.A."/>
            <person name="Markowitz V."/>
            <person name="Hugenholtz P."/>
            <person name="Kyrpides N.C."/>
            <person name="Klenk H.P."/>
            <person name="Woyke T."/>
        </authorList>
    </citation>
    <scope>NUCLEOTIDE SEQUENCE [LARGE SCALE GENOMIC DNA]</scope>
    <source>
        <strain evidence="6">ATCC 35100 / DSM 5205 / JP2</strain>
    </source>
</reference>
<dbReference type="InterPro" id="IPR050181">
    <property type="entry name" value="Cold_shock_domain"/>
</dbReference>
<dbReference type="InterPro" id="IPR002059">
    <property type="entry name" value="CSP_DNA-bd"/>
</dbReference>
<dbReference type="AlphaFoldDB" id="A0A656HJU4"/>
<keyword evidence="2" id="KW-0963">Cytoplasm</keyword>
<dbReference type="SMART" id="SM00357">
    <property type="entry name" value="CSP"/>
    <property type="match status" value="1"/>
</dbReference>